<dbReference type="SUPFAM" id="SSF52540">
    <property type="entry name" value="P-loop containing nucleoside triphosphate hydrolases"/>
    <property type="match status" value="1"/>
</dbReference>
<dbReference type="OrthoDB" id="10251412at2759"/>
<feature type="domain" description="ATPase AAA-type core" evidence="5">
    <location>
        <begin position="186"/>
        <end position="255"/>
    </location>
</feature>
<dbReference type="Proteomes" id="UP001153555">
    <property type="component" value="Unassembled WGS sequence"/>
</dbReference>
<evidence type="ECO:0000259" key="5">
    <source>
        <dbReference type="Pfam" id="PF00004"/>
    </source>
</evidence>
<dbReference type="EMBL" id="CACSLK010027842">
    <property type="protein sequence ID" value="CAA0833991.1"/>
    <property type="molecule type" value="Genomic_DNA"/>
</dbReference>
<comment type="cofactor">
    <cofactor evidence="1">
        <name>Mg(2+)</name>
        <dbReference type="ChEBI" id="CHEBI:18420"/>
    </cofactor>
</comment>
<proteinExistence type="predicted"/>
<sequence>MFIDEFDGLEPNDIYQAAEAYLGPKLCLNARRLKIGWSEKDEHYRISAKKDHELVDTYAGQTFKWVWICRETVARTNFFHPRDYNETLKSEARSFELTFHRKNRDLVVGSYLLHVACEARRYKLEKKTVKIHTVDHDIVSDEWVPATFDTLAIDPEQKGMILRDLDMFLGRREHYQKVSKTWKMGCLLYGPSRTGKSSLIAAIANYLKFDVYDLKLKDLPGNSYLRRLLASTANGSIMVVEDIDCAGSLGNRSDSNESPEYAGIGGGEGKVGLL</sequence>
<dbReference type="InterPro" id="IPR025753">
    <property type="entry name" value="AAA_N_dom"/>
</dbReference>
<keyword evidence="3" id="KW-0460">Magnesium</keyword>
<dbReference type="GO" id="GO:0005524">
    <property type="term" value="F:ATP binding"/>
    <property type="evidence" value="ECO:0007669"/>
    <property type="project" value="InterPro"/>
</dbReference>
<keyword evidence="2 7" id="KW-0378">Hydrolase</keyword>
<name>A0A9N7NP36_STRHE</name>
<evidence type="ECO:0000259" key="6">
    <source>
        <dbReference type="Pfam" id="PF14363"/>
    </source>
</evidence>
<evidence type="ECO:0000256" key="1">
    <source>
        <dbReference type="ARBA" id="ARBA00001946"/>
    </source>
</evidence>
<reference evidence="7" key="1">
    <citation type="submission" date="2019-12" db="EMBL/GenBank/DDBJ databases">
        <authorList>
            <person name="Scholes J."/>
        </authorList>
    </citation>
    <scope>NUCLEOTIDE SEQUENCE</scope>
</reference>
<evidence type="ECO:0000313" key="7">
    <source>
        <dbReference type="EMBL" id="CAA0833991.1"/>
    </source>
</evidence>
<dbReference type="InterPro" id="IPR050747">
    <property type="entry name" value="Mitochondrial_chaperone_BCS1"/>
</dbReference>
<feature type="domain" description="AAA-type ATPase N-terminal" evidence="6">
    <location>
        <begin position="3"/>
        <end position="69"/>
    </location>
</feature>
<dbReference type="InterPro" id="IPR003959">
    <property type="entry name" value="ATPase_AAA_core"/>
</dbReference>
<dbReference type="AlphaFoldDB" id="A0A9N7NP36"/>
<dbReference type="InterPro" id="IPR027417">
    <property type="entry name" value="P-loop_NTPase"/>
</dbReference>
<evidence type="ECO:0000256" key="2">
    <source>
        <dbReference type="ARBA" id="ARBA00022801"/>
    </source>
</evidence>
<feature type="compositionally biased region" description="Gly residues" evidence="4">
    <location>
        <begin position="263"/>
        <end position="274"/>
    </location>
</feature>
<feature type="region of interest" description="Disordered" evidence="4">
    <location>
        <begin position="251"/>
        <end position="274"/>
    </location>
</feature>
<keyword evidence="8" id="KW-1185">Reference proteome</keyword>
<evidence type="ECO:0000256" key="4">
    <source>
        <dbReference type="SAM" id="MobiDB-lite"/>
    </source>
</evidence>
<organism evidence="7 8">
    <name type="scientific">Striga hermonthica</name>
    <name type="common">Purple witchweed</name>
    <name type="synonym">Buchnera hermonthica</name>
    <dbReference type="NCBI Taxonomy" id="68872"/>
    <lineage>
        <taxon>Eukaryota</taxon>
        <taxon>Viridiplantae</taxon>
        <taxon>Streptophyta</taxon>
        <taxon>Embryophyta</taxon>
        <taxon>Tracheophyta</taxon>
        <taxon>Spermatophyta</taxon>
        <taxon>Magnoliopsida</taxon>
        <taxon>eudicotyledons</taxon>
        <taxon>Gunneridae</taxon>
        <taxon>Pentapetalae</taxon>
        <taxon>asterids</taxon>
        <taxon>lamiids</taxon>
        <taxon>Lamiales</taxon>
        <taxon>Orobanchaceae</taxon>
        <taxon>Buchnereae</taxon>
        <taxon>Striga</taxon>
    </lineage>
</organism>
<comment type="caution">
    <text evidence="7">The sequence shown here is derived from an EMBL/GenBank/DDBJ whole genome shotgun (WGS) entry which is preliminary data.</text>
</comment>
<dbReference type="Gene3D" id="3.40.50.300">
    <property type="entry name" value="P-loop containing nucleotide triphosphate hydrolases"/>
    <property type="match status" value="1"/>
</dbReference>
<dbReference type="Pfam" id="PF14363">
    <property type="entry name" value="AAA_assoc"/>
    <property type="match status" value="1"/>
</dbReference>
<protein>
    <submittedName>
        <fullName evidence="7">P-loop containing nucleoside triphosphate hydrolases superfamily protein</fullName>
    </submittedName>
</protein>
<accession>A0A9N7NP36</accession>
<dbReference type="Pfam" id="PF00004">
    <property type="entry name" value="AAA"/>
    <property type="match status" value="1"/>
</dbReference>
<evidence type="ECO:0000256" key="3">
    <source>
        <dbReference type="ARBA" id="ARBA00022842"/>
    </source>
</evidence>
<dbReference type="PANTHER" id="PTHR23070">
    <property type="entry name" value="BCS1 AAA-TYPE ATPASE"/>
    <property type="match status" value="1"/>
</dbReference>
<gene>
    <name evidence="7" type="ORF">SHERM_29247</name>
</gene>
<dbReference type="GO" id="GO:0016887">
    <property type="term" value="F:ATP hydrolysis activity"/>
    <property type="evidence" value="ECO:0007669"/>
    <property type="project" value="InterPro"/>
</dbReference>
<evidence type="ECO:0000313" key="8">
    <source>
        <dbReference type="Proteomes" id="UP001153555"/>
    </source>
</evidence>